<comment type="subcellular location">
    <subcellularLocation>
        <location evidence="1">Cell outer membrane</location>
    </subcellularLocation>
</comment>
<organism evidence="7 8">
    <name type="scientific">Caballeronia ptereochthonis</name>
    <dbReference type="NCBI Taxonomy" id="1777144"/>
    <lineage>
        <taxon>Bacteria</taxon>
        <taxon>Pseudomonadati</taxon>
        <taxon>Pseudomonadota</taxon>
        <taxon>Betaproteobacteria</taxon>
        <taxon>Burkholderiales</taxon>
        <taxon>Burkholderiaceae</taxon>
        <taxon>Caballeronia</taxon>
    </lineage>
</organism>
<feature type="chain" id="PRO_5007624288" evidence="5">
    <location>
        <begin position="18"/>
        <end position="244"/>
    </location>
</feature>
<evidence type="ECO:0000256" key="3">
    <source>
        <dbReference type="ARBA" id="ARBA00023237"/>
    </source>
</evidence>
<dbReference type="PROSITE" id="PS51123">
    <property type="entry name" value="OMPA_2"/>
    <property type="match status" value="1"/>
</dbReference>
<dbReference type="GO" id="GO:0009279">
    <property type="term" value="C:cell outer membrane"/>
    <property type="evidence" value="ECO:0007669"/>
    <property type="project" value="UniProtKB-SubCell"/>
</dbReference>
<feature type="signal peptide" evidence="5">
    <location>
        <begin position="1"/>
        <end position="17"/>
    </location>
</feature>
<dbReference type="PROSITE" id="PS51257">
    <property type="entry name" value="PROKAR_LIPOPROTEIN"/>
    <property type="match status" value="1"/>
</dbReference>
<dbReference type="PRINTS" id="PR01021">
    <property type="entry name" value="OMPADOMAIN"/>
</dbReference>
<evidence type="ECO:0000256" key="2">
    <source>
        <dbReference type="ARBA" id="ARBA00023136"/>
    </source>
</evidence>
<keyword evidence="5" id="KW-0732">Signal</keyword>
<evidence type="ECO:0000256" key="4">
    <source>
        <dbReference type="PROSITE-ProRule" id="PRU00473"/>
    </source>
</evidence>
<dbReference type="Proteomes" id="UP000054978">
    <property type="component" value="Unassembled WGS sequence"/>
</dbReference>
<protein>
    <submittedName>
        <fullName evidence="7">OmpA/MotB domain-containing protein</fullName>
    </submittedName>
</protein>
<dbReference type="InterPro" id="IPR006664">
    <property type="entry name" value="OMP_bac"/>
</dbReference>
<dbReference type="PANTHER" id="PTHR30329">
    <property type="entry name" value="STATOR ELEMENT OF FLAGELLAR MOTOR COMPLEX"/>
    <property type="match status" value="1"/>
</dbReference>
<dbReference type="EMBL" id="FCOB02000033">
    <property type="protein sequence ID" value="SAK95871.1"/>
    <property type="molecule type" value="Genomic_DNA"/>
</dbReference>
<dbReference type="InterPro" id="IPR050330">
    <property type="entry name" value="Bact_OuterMem_StrucFunc"/>
</dbReference>
<gene>
    <name evidence="7" type="ORF">AWB83_05662</name>
</gene>
<name>A0A158DMJ7_9BURK</name>
<evidence type="ECO:0000256" key="5">
    <source>
        <dbReference type="SAM" id="SignalP"/>
    </source>
</evidence>
<dbReference type="STRING" id="1777144.AWB83_05662"/>
<evidence type="ECO:0000313" key="7">
    <source>
        <dbReference type="EMBL" id="SAK95871.1"/>
    </source>
</evidence>
<dbReference type="OrthoDB" id="9782229at2"/>
<reference evidence="7" key="1">
    <citation type="submission" date="2016-01" db="EMBL/GenBank/DDBJ databases">
        <authorList>
            <person name="Peeters C."/>
        </authorList>
    </citation>
    <scope>NUCLEOTIDE SEQUENCE [LARGE SCALE GENOMIC DNA]</scope>
    <source>
        <strain evidence="7">LMG 29326</strain>
    </source>
</reference>
<keyword evidence="8" id="KW-1185">Reference proteome</keyword>
<keyword evidence="3" id="KW-0998">Cell outer membrane</keyword>
<dbReference type="InterPro" id="IPR036737">
    <property type="entry name" value="OmpA-like_sf"/>
</dbReference>
<evidence type="ECO:0000259" key="6">
    <source>
        <dbReference type="PROSITE" id="PS51123"/>
    </source>
</evidence>
<evidence type="ECO:0000313" key="8">
    <source>
        <dbReference type="Proteomes" id="UP000054978"/>
    </source>
</evidence>
<comment type="caution">
    <text evidence="7">The sequence shown here is derived from an EMBL/GenBank/DDBJ whole genome shotgun (WGS) entry which is preliminary data.</text>
</comment>
<dbReference type="RefSeq" id="WP_087048987.1">
    <property type="nucleotide sequence ID" value="NZ_FCOB02000033.1"/>
</dbReference>
<keyword evidence="2 4" id="KW-0472">Membrane</keyword>
<dbReference type="Pfam" id="PF00691">
    <property type="entry name" value="OmpA"/>
    <property type="match status" value="1"/>
</dbReference>
<evidence type="ECO:0000256" key="1">
    <source>
        <dbReference type="ARBA" id="ARBA00004442"/>
    </source>
</evidence>
<dbReference type="CDD" id="cd07185">
    <property type="entry name" value="OmpA_C-like"/>
    <property type="match status" value="1"/>
</dbReference>
<dbReference type="Gene3D" id="3.30.1330.60">
    <property type="entry name" value="OmpA-like domain"/>
    <property type="match status" value="1"/>
</dbReference>
<dbReference type="SUPFAM" id="SSF103088">
    <property type="entry name" value="OmpA-like"/>
    <property type="match status" value="1"/>
</dbReference>
<dbReference type="PRINTS" id="PR01023">
    <property type="entry name" value="NAFLGMOTY"/>
</dbReference>
<dbReference type="AlphaFoldDB" id="A0A158DMJ7"/>
<dbReference type="PANTHER" id="PTHR30329:SF21">
    <property type="entry name" value="LIPOPROTEIN YIAD-RELATED"/>
    <property type="match status" value="1"/>
</dbReference>
<proteinExistence type="predicted"/>
<sequence length="244" mass="26074">MYIRVLLAALVTAAVTGCTSYSTPTTNTDVVTLNTGDQAWRVQCQGLFESSKTCMNRAQEICKDQKIRLVGLVDHMSSDRKPVNDPREITFKCGDAPAPAAAPAPAPAVAPVPVPARAAAKPIRALTLQGDANFATNSAELSPIAQRKLDEFVEANKGYRIERLSIAGYTDSTGSMALNERLSEARARSAQNYLMSHGLRADNYEVHGFGPASPVASNATAAGRAQNRRVEINTDGVEIRAMGQ</sequence>
<dbReference type="InterPro" id="IPR006665">
    <property type="entry name" value="OmpA-like"/>
</dbReference>
<accession>A0A158DMJ7</accession>
<feature type="domain" description="OmpA-like" evidence="6">
    <location>
        <begin position="121"/>
        <end position="238"/>
    </location>
</feature>